<dbReference type="Pfam" id="PF13603">
    <property type="entry name" value="tRNA-synt_1_2"/>
    <property type="match status" value="1"/>
</dbReference>
<sequence>MRFMSFHKSVSNFKKSRFSIPTLNTIEKKDRINLSSIFKNNHRLFSAFKSSQIFLSESYTEDLEQVKPIEFDFERIENKWKGRWGTSARANSKNVLKDLKIHSCDDEKDFFYVLSMFPYPSGNLHMGHVRVYTISDSISRYYHLTGKNVLHPMGWDAFGLPAENAAIDNNLLPSVWTKSNIFTMKNQLKSMLVDMDWDRVDKNGISWRSGALVEKKSLEQWFFKITEFSEELLKDIDLLEKWPENVKQMQRNWIGKSVGAEFDFYIINEGFGINTGLFASHPLNPSLKVPIYVANYVLSDYGSGAVMGVPSHDSRDFIFAETNGIKDYKSVIELSGNKNQSSDLVTERGVLKVIPENGIYGGLTSEAASEKIIEKAFQSGTGRSKIQQVPVPVSDLPVLLPADVEFSKRGGNPLETHKSWKNTKCPSCGSPAVRETDTMDTFVDSSWYYFRFLDSKNNKLPFDPEKAQSLMPVNIYVGGVEHSILHLLYSRFITKALQTKGKFDFLIDPDNKKPESTLKNNNETLIRSVKEPFDQLLTQGMVHGITYKDPESARFLKPDELEFIEGKSTPIIKKTGESPSISFEKMSKSKFNGIDPRSVIKKYGADITRLYILYKAPPQDVLEYDTTSIVGMHRWVAKLFKITQLVFSRHQKVADLAELNSREDWSQLEKKTYFMTQKAIKRSTDAFQKNFSFNTSIAGLIELSNHLVSLPSVTNSNDSLHVTTRYAIESLLIMLSPFSPAISEELFEALLSNDTNYRGTIFAYNWPSFDESGLLEDKINCVVQVSVF</sequence>
<evidence type="ECO:0000256" key="5">
    <source>
        <dbReference type="ARBA" id="ARBA00022741"/>
    </source>
</evidence>
<dbReference type="GO" id="GO:0005524">
    <property type="term" value="F:ATP binding"/>
    <property type="evidence" value="ECO:0007669"/>
    <property type="project" value="UniProtKB-KW"/>
</dbReference>
<evidence type="ECO:0000256" key="6">
    <source>
        <dbReference type="ARBA" id="ARBA00022840"/>
    </source>
</evidence>
<dbReference type="AlphaFoldDB" id="A0A1R0GLY0"/>
<organism evidence="15 16">
    <name type="scientific">Smittium mucronatum</name>
    <dbReference type="NCBI Taxonomy" id="133383"/>
    <lineage>
        <taxon>Eukaryota</taxon>
        <taxon>Fungi</taxon>
        <taxon>Fungi incertae sedis</taxon>
        <taxon>Zoopagomycota</taxon>
        <taxon>Kickxellomycotina</taxon>
        <taxon>Harpellomycetes</taxon>
        <taxon>Harpellales</taxon>
        <taxon>Legeriomycetaceae</taxon>
        <taxon>Smittium</taxon>
    </lineage>
</organism>
<dbReference type="EC" id="6.1.1.4" evidence="3"/>
<evidence type="ECO:0000313" key="15">
    <source>
        <dbReference type="EMBL" id="OLY77905.1"/>
    </source>
</evidence>
<gene>
    <name evidence="15" type="ORF">AYI68_g8056</name>
</gene>
<evidence type="ECO:0000259" key="13">
    <source>
        <dbReference type="Pfam" id="PF08264"/>
    </source>
</evidence>
<dbReference type="InterPro" id="IPR014729">
    <property type="entry name" value="Rossmann-like_a/b/a_fold"/>
</dbReference>
<name>A0A1R0GLY0_9FUNG</name>
<keyword evidence="16" id="KW-1185">Reference proteome</keyword>
<reference evidence="15 16" key="1">
    <citation type="journal article" date="2016" name="Mol. Biol. Evol.">
        <title>Genome-Wide Survey of Gut Fungi (Harpellales) Reveals the First Horizontally Transferred Ubiquitin Gene from a Mosquito Host.</title>
        <authorList>
            <person name="Wang Y."/>
            <person name="White M.M."/>
            <person name="Kvist S."/>
            <person name="Moncalvo J.M."/>
        </authorList>
    </citation>
    <scope>NUCLEOTIDE SEQUENCE [LARGE SCALE GENOMIC DNA]</scope>
    <source>
        <strain evidence="15 16">ALG-7-W6</strain>
    </source>
</reference>
<dbReference type="SUPFAM" id="SSF50677">
    <property type="entry name" value="ValRS/IleRS/LeuRS editing domain"/>
    <property type="match status" value="1"/>
</dbReference>
<feature type="domain" description="Methionyl/Valyl/Leucyl/Isoleucyl-tRNA synthetase anticodon-binding" evidence="13">
    <location>
        <begin position="676"/>
        <end position="781"/>
    </location>
</feature>
<comment type="subcellular location">
    <subcellularLocation>
        <location evidence="1">Cytoplasm</location>
    </subcellularLocation>
</comment>
<dbReference type="PANTHER" id="PTHR43740">
    <property type="entry name" value="LEUCYL-TRNA SYNTHETASE"/>
    <property type="match status" value="1"/>
</dbReference>
<dbReference type="Gene3D" id="1.10.730.10">
    <property type="entry name" value="Isoleucyl-tRNA Synthetase, Domain 1"/>
    <property type="match status" value="2"/>
</dbReference>
<dbReference type="GO" id="GO:0004823">
    <property type="term" value="F:leucine-tRNA ligase activity"/>
    <property type="evidence" value="ECO:0007669"/>
    <property type="project" value="UniProtKB-EC"/>
</dbReference>
<feature type="domain" description="Aminoacyl-tRNA synthetase class Ia" evidence="12">
    <location>
        <begin position="585"/>
        <end position="618"/>
    </location>
</feature>
<dbReference type="FunFam" id="1.10.730.10:FF:000002">
    <property type="entry name" value="Leucine--tRNA ligase"/>
    <property type="match status" value="1"/>
</dbReference>
<evidence type="ECO:0000256" key="1">
    <source>
        <dbReference type="ARBA" id="ARBA00004496"/>
    </source>
</evidence>
<dbReference type="InterPro" id="IPR025709">
    <property type="entry name" value="Leu_tRNA-synth_edit"/>
</dbReference>
<keyword evidence="8 11" id="KW-0030">Aminoacyl-tRNA synthetase</keyword>
<evidence type="ECO:0000256" key="2">
    <source>
        <dbReference type="ARBA" id="ARBA00005594"/>
    </source>
</evidence>
<dbReference type="PANTHER" id="PTHR43740:SF2">
    <property type="entry name" value="LEUCINE--TRNA LIGASE, MITOCHONDRIAL"/>
    <property type="match status" value="1"/>
</dbReference>
<dbReference type="Pfam" id="PF08264">
    <property type="entry name" value="Anticodon_1"/>
    <property type="match status" value="1"/>
</dbReference>
<dbReference type="InterPro" id="IPR013155">
    <property type="entry name" value="M/V/L/I-tRNA-synth_anticd-bd"/>
</dbReference>
<evidence type="ECO:0000256" key="8">
    <source>
        <dbReference type="ARBA" id="ARBA00023146"/>
    </source>
</evidence>
<dbReference type="SUPFAM" id="SSF52374">
    <property type="entry name" value="Nucleotidylyl transferase"/>
    <property type="match status" value="1"/>
</dbReference>
<dbReference type="InterPro" id="IPR009008">
    <property type="entry name" value="Val/Leu/Ile-tRNA-synth_edit"/>
</dbReference>
<protein>
    <recommendedName>
        <fullName evidence="3">leucine--tRNA ligase</fullName>
        <ecNumber evidence="3">6.1.1.4</ecNumber>
    </recommendedName>
    <alternativeName>
        <fullName evidence="9">Leucyl-tRNA synthetase</fullName>
    </alternativeName>
</protein>
<dbReference type="EMBL" id="LSSL01007585">
    <property type="protein sequence ID" value="OLY77905.1"/>
    <property type="molecule type" value="Genomic_DNA"/>
</dbReference>
<keyword evidence="5 11" id="KW-0547">Nucleotide-binding</keyword>
<dbReference type="CDD" id="cd00812">
    <property type="entry name" value="LeuRS_core"/>
    <property type="match status" value="1"/>
</dbReference>
<dbReference type="GO" id="GO:0002161">
    <property type="term" value="F:aminoacyl-tRNA deacylase activity"/>
    <property type="evidence" value="ECO:0007669"/>
    <property type="project" value="InterPro"/>
</dbReference>
<comment type="caution">
    <text evidence="15">The sequence shown here is derived from an EMBL/GenBank/DDBJ whole genome shotgun (WGS) entry which is preliminary data.</text>
</comment>
<evidence type="ECO:0000256" key="10">
    <source>
        <dbReference type="ARBA" id="ARBA00047469"/>
    </source>
</evidence>
<dbReference type="GO" id="GO:0006429">
    <property type="term" value="P:leucyl-tRNA aminoacylation"/>
    <property type="evidence" value="ECO:0007669"/>
    <property type="project" value="InterPro"/>
</dbReference>
<dbReference type="Gene3D" id="3.90.740.10">
    <property type="entry name" value="Valyl/Leucyl/Isoleucyl-tRNA synthetase, editing domain"/>
    <property type="match status" value="1"/>
</dbReference>
<dbReference type="Proteomes" id="UP000187455">
    <property type="component" value="Unassembled WGS sequence"/>
</dbReference>
<proteinExistence type="inferred from homology"/>
<dbReference type="PROSITE" id="PS00178">
    <property type="entry name" value="AA_TRNA_LIGASE_I"/>
    <property type="match status" value="1"/>
</dbReference>
<evidence type="ECO:0000256" key="11">
    <source>
        <dbReference type="RuleBase" id="RU363035"/>
    </source>
</evidence>
<dbReference type="PRINTS" id="PR00985">
    <property type="entry name" value="TRNASYNTHLEU"/>
</dbReference>
<evidence type="ECO:0000313" key="16">
    <source>
        <dbReference type="Proteomes" id="UP000187455"/>
    </source>
</evidence>
<dbReference type="InterPro" id="IPR002300">
    <property type="entry name" value="aa-tRNA-synth_Ia"/>
</dbReference>
<dbReference type="OrthoDB" id="15954at2759"/>
<dbReference type="Pfam" id="PF00133">
    <property type="entry name" value="tRNA-synt_1"/>
    <property type="match status" value="2"/>
</dbReference>
<evidence type="ECO:0000259" key="12">
    <source>
        <dbReference type="Pfam" id="PF00133"/>
    </source>
</evidence>
<comment type="catalytic activity">
    <reaction evidence="10">
        <text>tRNA(Leu) + L-leucine + ATP = L-leucyl-tRNA(Leu) + AMP + diphosphate</text>
        <dbReference type="Rhea" id="RHEA:11688"/>
        <dbReference type="Rhea" id="RHEA-COMP:9613"/>
        <dbReference type="Rhea" id="RHEA-COMP:9622"/>
        <dbReference type="ChEBI" id="CHEBI:30616"/>
        <dbReference type="ChEBI" id="CHEBI:33019"/>
        <dbReference type="ChEBI" id="CHEBI:57427"/>
        <dbReference type="ChEBI" id="CHEBI:78442"/>
        <dbReference type="ChEBI" id="CHEBI:78494"/>
        <dbReference type="ChEBI" id="CHEBI:456215"/>
        <dbReference type="EC" id="6.1.1.4"/>
    </reaction>
</comment>
<dbReference type="InterPro" id="IPR002302">
    <property type="entry name" value="Leu-tRNA-ligase"/>
</dbReference>
<keyword evidence="6 11" id="KW-0067">ATP-binding</keyword>
<accession>A0A1R0GLY0</accession>
<dbReference type="GO" id="GO:0005737">
    <property type="term" value="C:cytoplasm"/>
    <property type="evidence" value="ECO:0007669"/>
    <property type="project" value="UniProtKB-SubCell"/>
</dbReference>
<evidence type="ECO:0000256" key="3">
    <source>
        <dbReference type="ARBA" id="ARBA00013164"/>
    </source>
</evidence>
<keyword evidence="7 11" id="KW-0648">Protein biosynthesis</keyword>
<feature type="domain" description="Aminoacyl-tRNA synthetase class Ia" evidence="12">
    <location>
        <begin position="103"/>
        <end position="169"/>
    </location>
</feature>
<dbReference type="SUPFAM" id="SSF47323">
    <property type="entry name" value="Anticodon-binding domain of a subclass of class I aminoacyl-tRNA synthetases"/>
    <property type="match status" value="1"/>
</dbReference>
<keyword evidence="4 11" id="KW-0436">Ligase</keyword>
<evidence type="ECO:0000256" key="4">
    <source>
        <dbReference type="ARBA" id="ARBA00022598"/>
    </source>
</evidence>
<dbReference type="InterPro" id="IPR001412">
    <property type="entry name" value="aa-tRNA-synth_I_CS"/>
</dbReference>
<comment type="similarity">
    <text evidence="2 11">Belongs to the class-I aminoacyl-tRNA synthetase family.</text>
</comment>
<dbReference type="InterPro" id="IPR009080">
    <property type="entry name" value="tRNAsynth_Ia_anticodon-bd"/>
</dbReference>
<dbReference type="STRING" id="133383.A0A1R0GLY0"/>
<evidence type="ECO:0000256" key="7">
    <source>
        <dbReference type="ARBA" id="ARBA00022917"/>
    </source>
</evidence>
<evidence type="ECO:0000259" key="14">
    <source>
        <dbReference type="Pfam" id="PF13603"/>
    </source>
</evidence>
<dbReference type="Gene3D" id="3.40.50.620">
    <property type="entry name" value="HUPs"/>
    <property type="match status" value="3"/>
</dbReference>
<evidence type="ECO:0000256" key="9">
    <source>
        <dbReference type="ARBA" id="ARBA00030520"/>
    </source>
</evidence>
<feature type="domain" description="Leucyl-tRNA synthetase editing" evidence="14">
    <location>
        <begin position="271"/>
        <end position="375"/>
    </location>
</feature>